<dbReference type="Proteomes" id="UP000306980">
    <property type="component" value="Unassembled WGS sequence"/>
</dbReference>
<comment type="caution">
    <text evidence="1">The sequence shown here is derived from an EMBL/GenBank/DDBJ whole genome shotgun (WGS) entry which is preliminary data.</text>
</comment>
<dbReference type="EMBL" id="VCIA01000001">
    <property type="protein sequence ID" value="TMN21822.1"/>
    <property type="molecule type" value="Genomic_DNA"/>
</dbReference>
<proteinExistence type="predicted"/>
<accession>A0A5S3QIS1</accession>
<dbReference type="RefSeq" id="WP_138602607.1">
    <property type="nucleotide sequence ID" value="NZ_VCIA01000001.1"/>
</dbReference>
<reference evidence="1 2" key="1">
    <citation type="submission" date="2019-05" db="EMBL/GenBank/DDBJ databases">
        <title>Genomic analysis of Lentibacillus sp. NKC220-2.</title>
        <authorList>
            <person name="Oh Y.J."/>
        </authorList>
    </citation>
    <scope>NUCLEOTIDE SEQUENCE [LARGE SCALE GENOMIC DNA]</scope>
    <source>
        <strain evidence="1 2">NKC220-2</strain>
    </source>
</reference>
<protein>
    <submittedName>
        <fullName evidence="1">Uncharacterized protein</fullName>
    </submittedName>
</protein>
<gene>
    <name evidence="1" type="ORF">FFL34_06630</name>
</gene>
<organism evidence="1 2">
    <name type="scientific">Lentibacillus cibarius</name>
    <dbReference type="NCBI Taxonomy" id="2583219"/>
    <lineage>
        <taxon>Bacteria</taxon>
        <taxon>Bacillati</taxon>
        <taxon>Bacillota</taxon>
        <taxon>Bacilli</taxon>
        <taxon>Bacillales</taxon>
        <taxon>Bacillaceae</taxon>
        <taxon>Lentibacillus</taxon>
    </lineage>
</organism>
<sequence length="216" mass="22678">MECFNGVSAINETILPSASVDTDAYQLGLGLEYKDTEGNVIQADKLPEDLKVSFADSKDVFAEDGTIANKENIPSANNSITVVATVSSESQDVNLTEEFTVNVVNAGDWATVSGSQLKIDNDIDGDTDASYDNTVNTAVVGDDMILFPTVATQNDGTVLSEENDNAVQDWNGQVESVETSDVTVVTVSKDASGDTVTLRPISAGEATVTVELASGL</sequence>
<evidence type="ECO:0000313" key="2">
    <source>
        <dbReference type="Proteomes" id="UP000306980"/>
    </source>
</evidence>
<name>A0A5S3QIS1_9BACI</name>
<dbReference type="AlphaFoldDB" id="A0A5S3QIS1"/>
<evidence type="ECO:0000313" key="1">
    <source>
        <dbReference type="EMBL" id="TMN21822.1"/>
    </source>
</evidence>